<sequence length="333" mass="35599">MGDAIETTAQLIELADLLEVVFHELVASRVTEATARELTLRSEELHAPGDPECEAEVSFRTRVEDHSLAVGGRVETCNAYGSFVVDCEAVFAVPVPVSRNKPEIVREFVEQVGALVVFPYVRAAVASLASQISVPAPPLPLLRVGDVVLRPDEEPIVEEPPSDFYMRGTMSETSDDGSQVQLAEFFLDDDTGLVSRFGGEGETADLDELLNGIAALPHPDEITAKWMVHQYGEESARQSMEALRAAQGDAATDAALAEIDQAVAEIEAEDALVALNEAVEHLSDVLAVTRQFAGGNEAGEDVDAQRLPAALLAAAENVVDSWARINSMPHGAG</sequence>
<dbReference type="RefSeq" id="WP_138248274.1">
    <property type="nucleotide sequence ID" value="NZ_AP022616.1"/>
</dbReference>
<comment type="caution">
    <text evidence="1">The sequence shown here is derived from an EMBL/GenBank/DDBJ whole genome shotgun (WGS) entry which is preliminary data.</text>
</comment>
<evidence type="ECO:0000313" key="2">
    <source>
        <dbReference type="Proteomes" id="UP000309984"/>
    </source>
</evidence>
<evidence type="ECO:0000313" key="1">
    <source>
        <dbReference type="EMBL" id="TLH72353.1"/>
    </source>
</evidence>
<protein>
    <submittedName>
        <fullName evidence="1">Uncharacterized protein</fullName>
    </submittedName>
</protein>
<proteinExistence type="predicted"/>
<dbReference type="EMBL" id="POTM01000019">
    <property type="protein sequence ID" value="TLH72353.1"/>
    <property type="molecule type" value="Genomic_DNA"/>
</dbReference>
<organism evidence="1 2">
    <name type="scientific">Mycolicibacterium phocaicum</name>
    <dbReference type="NCBI Taxonomy" id="319706"/>
    <lineage>
        <taxon>Bacteria</taxon>
        <taxon>Bacillati</taxon>
        <taxon>Actinomycetota</taxon>
        <taxon>Actinomycetes</taxon>
        <taxon>Mycobacteriales</taxon>
        <taxon>Mycobacteriaceae</taxon>
        <taxon>Mycolicibacterium</taxon>
    </lineage>
</organism>
<gene>
    <name evidence="1" type="ORF">C1S79_05955</name>
</gene>
<reference evidence="1 2" key="1">
    <citation type="submission" date="2018-01" db="EMBL/GenBank/DDBJ databases">
        <title>Comparative genomics of Mycobacterium mucogenicum and Mycobacterium neoaurum clade members emphasizing tRNA and non-coding RNA.</title>
        <authorList>
            <person name="Behra P.R.K."/>
            <person name="Pettersson B.M.F."/>
            <person name="Das S."/>
            <person name="Dasgupta S."/>
            <person name="Kirsebom L.A."/>
        </authorList>
    </citation>
    <scope>NUCLEOTIDE SEQUENCE [LARGE SCALE GENOMIC DNA]</scope>
    <source>
        <strain evidence="1 2">DSM 45104</strain>
    </source>
</reference>
<name>A0A7I7ZLV4_9MYCO</name>
<dbReference type="Proteomes" id="UP000309984">
    <property type="component" value="Unassembled WGS sequence"/>
</dbReference>
<keyword evidence="2" id="KW-1185">Reference proteome</keyword>
<dbReference type="AlphaFoldDB" id="A0A7I7ZLV4"/>
<accession>A0A7I7ZLV4</accession>